<gene>
    <name evidence="2" type="ORF">RT717_04595</name>
</gene>
<keyword evidence="3" id="KW-1185">Reference proteome</keyword>
<proteinExistence type="predicted"/>
<sequence>MSEAKNLFHAEENSLKEFKGKVKGNAVSKRTLARFIDNYEDLITQSKVITRVSDRLQSKLNKANAQIAEQNETISDNNKLLHNTIEQLVKAKVSKKASTIILTAAVVLFVAEEVLLEEAINNYVNIPYIGLIVKLCIALSLKAFESTIEKFFLRKEHSKIVEQGSWDVAEVDNTSPSSPITAELGGR</sequence>
<dbReference type="RefSeq" id="WP_317490555.1">
    <property type="nucleotide sequence ID" value="NZ_CP136051.1"/>
</dbReference>
<dbReference type="EMBL" id="CP136051">
    <property type="protein sequence ID" value="WOK07906.1"/>
    <property type="molecule type" value="Genomic_DNA"/>
</dbReference>
<keyword evidence="1" id="KW-0175">Coiled coil</keyword>
<evidence type="ECO:0000313" key="3">
    <source>
        <dbReference type="Proteomes" id="UP001302349"/>
    </source>
</evidence>
<reference evidence="2 3" key="1">
    <citation type="journal article" date="2023" name="Microbiol. Resour. Announc.">
        <title>Complete Genome Sequence of Imperialibacter roseus strain P4T.</title>
        <authorList>
            <person name="Tizabi D.R."/>
            <person name="Bachvaroff T."/>
            <person name="Hill R.T."/>
        </authorList>
    </citation>
    <scope>NUCLEOTIDE SEQUENCE [LARGE SCALE GENOMIC DNA]</scope>
    <source>
        <strain evidence="2 3">P4T</strain>
    </source>
</reference>
<protein>
    <submittedName>
        <fullName evidence="2">Uncharacterized protein</fullName>
    </submittedName>
</protein>
<organism evidence="2 3">
    <name type="scientific">Imperialibacter roseus</name>
    <dbReference type="NCBI Taxonomy" id="1324217"/>
    <lineage>
        <taxon>Bacteria</taxon>
        <taxon>Pseudomonadati</taxon>
        <taxon>Bacteroidota</taxon>
        <taxon>Cytophagia</taxon>
        <taxon>Cytophagales</taxon>
        <taxon>Flammeovirgaceae</taxon>
        <taxon>Imperialibacter</taxon>
    </lineage>
</organism>
<evidence type="ECO:0000256" key="1">
    <source>
        <dbReference type="SAM" id="Coils"/>
    </source>
</evidence>
<feature type="coiled-coil region" evidence="1">
    <location>
        <begin position="53"/>
        <end position="80"/>
    </location>
</feature>
<dbReference type="Proteomes" id="UP001302349">
    <property type="component" value="Chromosome"/>
</dbReference>
<evidence type="ECO:0000313" key="2">
    <source>
        <dbReference type="EMBL" id="WOK07906.1"/>
    </source>
</evidence>
<name>A0ABZ0IT21_9BACT</name>
<accession>A0ABZ0IT21</accession>